<feature type="coiled-coil region" evidence="2">
    <location>
        <begin position="3"/>
        <end position="37"/>
    </location>
</feature>
<comment type="similarity">
    <text evidence="1">Belongs to the membrane fusion protein (MFP) (TC 8.A.1) family.</text>
</comment>
<organism evidence="4">
    <name type="scientific">marine sediment metagenome</name>
    <dbReference type="NCBI Taxonomy" id="412755"/>
    <lineage>
        <taxon>unclassified sequences</taxon>
        <taxon>metagenomes</taxon>
        <taxon>ecological metagenomes</taxon>
    </lineage>
</organism>
<dbReference type="InterPro" id="IPR006143">
    <property type="entry name" value="RND_pump_MFP"/>
</dbReference>
<reference evidence="4" key="1">
    <citation type="journal article" date="2014" name="Front. Microbiol.">
        <title>High frequency of phylogenetically diverse reductive dehalogenase-homologous genes in deep subseafloor sedimentary metagenomes.</title>
        <authorList>
            <person name="Kawai M."/>
            <person name="Futagami T."/>
            <person name="Toyoda A."/>
            <person name="Takaki Y."/>
            <person name="Nishi S."/>
            <person name="Hori S."/>
            <person name="Arai W."/>
            <person name="Tsubouchi T."/>
            <person name="Morono Y."/>
            <person name="Uchiyama I."/>
            <person name="Ito T."/>
            <person name="Fujiyama A."/>
            <person name="Inagaki F."/>
            <person name="Takami H."/>
        </authorList>
    </citation>
    <scope>NUCLEOTIDE SEQUENCE</scope>
    <source>
        <strain evidence="4">Expedition CK06-06</strain>
    </source>
</reference>
<dbReference type="EMBL" id="BARS01052172">
    <property type="protein sequence ID" value="GAG51945.1"/>
    <property type="molecule type" value="Genomic_DNA"/>
</dbReference>
<feature type="domain" description="CusB-like beta-barrel" evidence="3">
    <location>
        <begin position="77"/>
        <end position="143"/>
    </location>
</feature>
<dbReference type="Gene3D" id="2.40.50.100">
    <property type="match status" value="1"/>
</dbReference>
<comment type="caution">
    <text evidence="4">The sequence shown here is derived from an EMBL/GenBank/DDBJ whole genome shotgun (WGS) entry which is preliminary data.</text>
</comment>
<dbReference type="NCBIfam" id="TIGR01730">
    <property type="entry name" value="RND_mfp"/>
    <property type="match status" value="1"/>
</dbReference>
<dbReference type="SUPFAM" id="SSF111369">
    <property type="entry name" value="HlyD-like secretion proteins"/>
    <property type="match status" value="1"/>
</dbReference>
<evidence type="ECO:0000256" key="1">
    <source>
        <dbReference type="ARBA" id="ARBA00009477"/>
    </source>
</evidence>
<feature type="non-terminal residue" evidence="4">
    <location>
        <position position="232"/>
    </location>
</feature>
<gene>
    <name evidence="4" type="ORF">S01H1_77610</name>
</gene>
<dbReference type="GO" id="GO:1990281">
    <property type="term" value="C:efflux pump complex"/>
    <property type="evidence" value="ECO:0007669"/>
    <property type="project" value="TreeGrafter"/>
</dbReference>
<dbReference type="Gene3D" id="2.40.30.170">
    <property type="match status" value="1"/>
</dbReference>
<evidence type="ECO:0000313" key="4">
    <source>
        <dbReference type="EMBL" id="GAG51945.1"/>
    </source>
</evidence>
<sequence>ADLEDAENTEKVAAAALRQSRAELERVRDDLQKKTIAAPFAGVLRSFRVEQGEYVREGQQLGELLDLETARIVIGLSDRQIVMVRSGQPVEVAVEAYPGESFAGSILRVGAASDPSSRKFPVEVELPSPEGRLLPGMIATVAFDLGVEHPRTLIPREASLEEFGLRFVWVIEQEEQEGGALVARRRRVGVRAPPFRPAEFEVLSGLAEGEEIALTGTRQLREGERVKRDGTQ</sequence>
<dbReference type="FunFam" id="2.40.30.170:FF:000010">
    <property type="entry name" value="Efflux RND transporter periplasmic adaptor subunit"/>
    <property type="match status" value="1"/>
</dbReference>
<dbReference type="PANTHER" id="PTHR30469">
    <property type="entry name" value="MULTIDRUG RESISTANCE PROTEIN MDTA"/>
    <property type="match status" value="1"/>
</dbReference>
<dbReference type="InterPro" id="IPR058792">
    <property type="entry name" value="Beta-barrel_RND_2"/>
</dbReference>
<evidence type="ECO:0000256" key="2">
    <source>
        <dbReference type="SAM" id="Coils"/>
    </source>
</evidence>
<evidence type="ECO:0000259" key="3">
    <source>
        <dbReference type="Pfam" id="PF25954"/>
    </source>
</evidence>
<protein>
    <recommendedName>
        <fullName evidence="3">CusB-like beta-barrel domain-containing protein</fullName>
    </recommendedName>
</protein>
<dbReference type="AlphaFoldDB" id="X0Y853"/>
<name>X0Y853_9ZZZZ</name>
<dbReference type="Pfam" id="PF25954">
    <property type="entry name" value="Beta-barrel_RND_2"/>
    <property type="match status" value="1"/>
</dbReference>
<feature type="non-terminal residue" evidence="4">
    <location>
        <position position="1"/>
    </location>
</feature>
<keyword evidence="2" id="KW-0175">Coiled coil</keyword>
<proteinExistence type="inferred from homology"/>
<dbReference type="Gene3D" id="2.40.420.20">
    <property type="match status" value="1"/>
</dbReference>
<dbReference type="GO" id="GO:0015562">
    <property type="term" value="F:efflux transmembrane transporter activity"/>
    <property type="evidence" value="ECO:0007669"/>
    <property type="project" value="TreeGrafter"/>
</dbReference>
<accession>X0Y853</accession>